<name>A0A4P7NLH1_PYROR</name>
<dbReference type="Pfam" id="PF07818">
    <property type="entry name" value="HCNGP"/>
    <property type="match status" value="2"/>
</dbReference>
<organism evidence="2 3">
    <name type="scientific">Pyricularia oryzae</name>
    <name type="common">Rice blast fungus</name>
    <name type="synonym">Magnaporthe oryzae</name>
    <dbReference type="NCBI Taxonomy" id="318829"/>
    <lineage>
        <taxon>Eukaryota</taxon>
        <taxon>Fungi</taxon>
        <taxon>Dikarya</taxon>
        <taxon>Ascomycota</taxon>
        <taxon>Pezizomycotina</taxon>
        <taxon>Sordariomycetes</taxon>
        <taxon>Sordariomycetidae</taxon>
        <taxon>Magnaporthales</taxon>
        <taxon>Pyriculariaceae</taxon>
        <taxon>Pyricularia</taxon>
    </lineage>
</organism>
<accession>A0A4P7NLH1</accession>
<dbReference type="GO" id="GO:0006355">
    <property type="term" value="P:regulation of DNA-templated transcription"/>
    <property type="evidence" value="ECO:0007669"/>
    <property type="project" value="InterPro"/>
</dbReference>
<dbReference type="PANTHER" id="PTHR13464">
    <property type="entry name" value="TRANSCRIPTIONAL REGULATOR PROTEIN HCNGP"/>
    <property type="match status" value="1"/>
</dbReference>
<protein>
    <recommendedName>
        <fullName evidence="4">HCNGP-like protein</fullName>
    </recommendedName>
</protein>
<evidence type="ECO:0008006" key="4">
    <source>
        <dbReference type="Google" id="ProtNLM"/>
    </source>
</evidence>
<feature type="region of interest" description="Disordered" evidence="1">
    <location>
        <begin position="1"/>
        <end position="111"/>
    </location>
</feature>
<feature type="compositionally biased region" description="Basic and acidic residues" evidence="1">
    <location>
        <begin position="243"/>
        <end position="265"/>
    </location>
</feature>
<evidence type="ECO:0000256" key="1">
    <source>
        <dbReference type="SAM" id="MobiDB-lite"/>
    </source>
</evidence>
<reference evidence="2 3" key="1">
    <citation type="journal article" date="2019" name="Mol. Biol. Evol.">
        <title>Blast fungal genomes show frequent chromosomal changes, gene gains and losses, and effector gene turnover.</title>
        <authorList>
            <person name="Gomez Luciano L.B."/>
            <person name="Jason Tsai I."/>
            <person name="Chuma I."/>
            <person name="Tosa Y."/>
            <person name="Chen Y.H."/>
            <person name="Li J.Y."/>
            <person name="Li M.Y."/>
            <person name="Jade Lu M.Y."/>
            <person name="Nakayashiki H."/>
            <person name="Li W.H."/>
        </authorList>
    </citation>
    <scope>NUCLEOTIDE SEQUENCE [LARGE SCALE GENOMIC DNA]</scope>
    <source>
        <strain evidence="2">MZ5-1-6</strain>
    </source>
</reference>
<feature type="region of interest" description="Disordered" evidence="1">
    <location>
        <begin position="243"/>
        <end position="273"/>
    </location>
</feature>
<evidence type="ECO:0000313" key="2">
    <source>
        <dbReference type="EMBL" id="QBZ63003.1"/>
    </source>
</evidence>
<evidence type="ECO:0000313" key="3">
    <source>
        <dbReference type="Proteomes" id="UP000294847"/>
    </source>
</evidence>
<dbReference type="InterPro" id="IPR012479">
    <property type="entry name" value="SAP30BP"/>
</dbReference>
<dbReference type="OMA" id="HAGIDEQ"/>
<feature type="compositionally biased region" description="Polar residues" evidence="1">
    <location>
        <begin position="33"/>
        <end position="55"/>
    </location>
</feature>
<dbReference type="GO" id="GO:0005634">
    <property type="term" value="C:nucleus"/>
    <property type="evidence" value="ECO:0007669"/>
    <property type="project" value="TreeGrafter"/>
</dbReference>
<sequence length="273" mass="28653">MAALVGYASSDEDEEIQDEQPNVSITAPGDKPTPSTESKNAQESNSNTKTPQAEDTSAPAPGPQLPPPEALQDAPVLGPSLPTNGQDLAAMEVDATPEPSVPPSHPASPYSANRALLRDLTLPPVPNLDVPPSPPGSPPRSLPALTAKFETFLDLKRKKGTHFNARLAQSAAMRNPALMDKLMGFVGLEDPMAAAETAKAGGAAAAAATGGGNSMADQYITILPPNLWDPTAFPQWAFRGGLREAQEKVQKQREAERASGRREPVEFVPASAQ</sequence>
<proteinExistence type="predicted"/>
<feature type="compositionally biased region" description="Pro residues" evidence="1">
    <location>
        <begin position="60"/>
        <end position="69"/>
    </location>
</feature>
<gene>
    <name evidence="2" type="ORF">PoMZ_11893</name>
</gene>
<dbReference type="AlphaFoldDB" id="A0A4P7NLH1"/>
<dbReference type="Proteomes" id="UP000294847">
    <property type="component" value="Chromosome 5"/>
</dbReference>
<dbReference type="PANTHER" id="PTHR13464:SF0">
    <property type="entry name" value="SAP30-BINDING PROTEIN"/>
    <property type="match status" value="1"/>
</dbReference>
<dbReference type="EMBL" id="CP034208">
    <property type="protein sequence ID" value="QBZ63003.1"/>
    <property type="molecule type" value="Genomic_DNA"/>
</dbReference>